<dbReference type="AlphaFoldDB" id="A0A380MN54"/>
<feature type="domain" description="Methylated-DNA-[protein]-cysteine S-methyltransferase DNA binding" evidence="10">
    <location>
        <begin position="86"/>
        <end position="165"/>
    </location>
</feature>
<dbReference type="HAMAP" id="MF_00772">
    <property type="entry name" value="OGT"/>
    <property type="match status" value="1"/>
</dbReference>
<comment type="subcellular location">
    <subcellularLocation>
        <location evidence="9">Cytoplasm</location>
    </subcellularLocation>
</comment>
<comment type="miscellaneous">
    <text evidence="9">This enzyme catalyzes only one turnover and therefore is not strictly catalytic. According to one definition, an enzyme is a biocatalyst that acts repeatedly and over many reaction cycles.</text>
</comment>
<dbReference type="InterPro" id="IPR036388">
    <property type="entry name" value="WH-like_DNA-bd_sf"/>
</dbReference>
<evidence type="ECO:0000313" key="13">
    <source>
        <dbReference type="Proteomes" id="UP000254575"/>
    </source>
</evidence>
<dbReference type="InterPro" id="IPR036631">
    <property type="entry name" value="MGMT_N_sf"/>
</dbReference>
<evidence type="ECO:0000256" key="7">
    <source>
        <dbReference type="ARBA" id="ARBA00023204"/>
    </source>
</evidence>
<dbReference type="InterPro" id="IPR001497">
    <property type="entry name" value="MethylDNA_cys_MeTrfase_AS"/>
</dbReference>
<dbReference type="GO" id="GO:0032259">
    <property type="term" value="P:methylation"/>
    <property type="evidence" value="ECO:0007669"/>
    <property type="project" value="UniProtKB-KW"/>
</dbReference>
<dbReference type="SUPFAM" id="SSF46767">
    <property type="entry name" value="Methylated DNA-protein cysteine methyltransferase, C-terminal domain"/>
    <property type="match status" value="1"/>
</dbReference>
<evidence type="ECO:0000256" key="9">
    <source>
        <dbReference type="HAMAP-Rule" id="MF_00772"/>
    </source>
</evidence>
<dbReference type="PANTHER" id="PTHR10815">
    <property type="entry name" value="METHYLATED-DNA--PROTEIN-CYSTEINE METHYLTRANSFERASE"/>
    <property type="match status" value="1"/>
</dbReference>
<dbReference type="EMBL" id="UHIA01000003">
    <property type="protein sequence ID" value="SUO92475.1"/>
    <property type="molecule type" value="Genomic_DNA"/>
</dbReference>
<dbReference type="RefSeq" id="WP_115217850.1">
    <property type="nucleotide sequence ID" value="NZ_UHIA01000003.1"/>
</dbReference>
<reference evidence="12 13" key="1">
    <citation type="submission" date="2018-06" db="EMBL/GenBank/DDBJ databases">
        <authorList>
            <consortium name="Pathogen Informatics"/>
            <person name="Doyle S."/>
        </authorList>
    </citation>
    <scope>NUCLEOTIDE SEQUENCE [LARGE SCALE GENOMIC DNA]</scope>
    <source>
        <strain evidence="12 13">NCTC10717</strain>
    </source>
</reference>
<dbReference type="InterPro" id="IPR014048">
    <property type="entry name" value="MethylDNA_cys_MeTrfase_DNA-bd"/>
</dbReference>
<protein>
    <recommendedName>
        <fullName evidence="9">Methylated-DNA--protein-cysteine methyltransferase</fullName>
        <ecNumber evidence="9">2.1.1.63</ecNumber>
    </recommendedName>
    <alternativeName>
        <fullName evidence="9">6-O-methylguanine-DNA methyltransferase</fullName>
        <shortName evidence="9">MGMT</shortName>
    </alternativeName>
    <alternativeName>
        <fullName evidence="9">O-6-methylguanine-DNA-alkyltransferase</fullName>
    </alternativeName>
</protein>
<dbReference type="Gene3D" id="1.10.10.10">
    <property type="entry name" value="Winged helix-like DNA-binding domain superfamily/Winged helix DNA-binding domain"/>
    <property type="match status" value="1"/>
</dbReference>
<dbReference type="CDD" id="cd06445">
    <property type="entry name" value="ATase"/>
    <property type="match status" value="1"/>
</dbReference>
<keyword evidence="7 9" id="KW-0234">DNA repair</keyword>
<dbReference type="Pfam" id="PF02870">
    <property type="entry name" value="Methyltransf_1N"/>
    <property type="match status" value="1"/>
</dbReference>
<feature type="active site" description="Nucleophile; methyl group acceptor" evidence="9">
    <location>
        <position position="137"/>
    </location>
</feature>
<comment type="function">
    <text evidence="9">Involved in the cellular defense against the biological effects of O6-methylguanine (O6-MeG) and O4-methylthymine (O4-MeT) in DNA. Repairs the methylated nucleobase in DNA by stoichiometrically transferring the methyl group to a cysteine residue in the enzyme. This is a suicide reaction: the enzyme is irreversibly inactivated.</text>
</comment>
<evidence type="ECO:0000256" key="2">
    <source>
        <dbReference type="ARBA" id="ARBA00008711"/>
    </source>
</evidence>
<dbReference type="OrthoDB" id="9811249at2"/>
<gene>
    <name evidence="12" type="primary">ogt_2</name>
    <name evidence="12" type="ORF">NCTC10717_00570</name>
</gene>
<organism evidence="12 13">
    <name type="scientific">Suttonella indologenes</name>
    <dbReference type="NCBI Taxonomy" id="13276"/>
    <lineage>
        <taxon>Bacteria</taxon>
        <taxon>Pseudomonadati</taxon>
        <taxon>Pseudomonadota</taxon>
        <taxon>Gammaproteobacteria</taxon>
        <taxon>Cardiobacteriales</taxon>
        <taxon>Cardiobacteriaceae</taxon>
        <taxon>Suttonella</taxon>
    </lineage>
</organism>
<feature type="domain" description="Methylguanine DNA methyltransferase ribonuclease-like" evidence="11">
    <location>
        <begin position="3"/>
        <end position="81"/>
    </location>
</feature>
<evidence type="ECO:0000259" key="10">
    <source>
        <dbReference type="Pfam" id="PF01035"/>
    </source>
</evidence>
<dbReference type="GO" id="GO:0006307">
    <property type="term" value="P:DNA alkylation repair"/>
    <property type="evidence" value="ECO:0007669"/>
    <property type="project" value="UniProtKB-UniRule"/>
</dbReference>
<keyword evidence="4 9" id="KW-0489">Methyltransferase</keyword>
<proteinExistence type="inferred from homology"/>
<name>A0A380MN54_9GAMM</name>
<evidence type="ECO:0000256" key="3">
    <source>
        <dbReference type="ARBA" id="ARBA00022490"/>
    </source>
</evidence>
<dbReference type="InterPro" id="IPR023546">
    <property type="entry name" value="MGMT"/>
</dbReference>
<dbReference type="FunFam" id="1.10.10.10:FF:000214">
    <property type="entry name" value="Methylated-DNA--protein-cysteine methyltransferase"/>
    <property type="match status" value="1"/>
</dbReference>
<comment type="catalytic activity">
    <reaction evidence="1 9">
        <text>a 4-O-methyl-thymidine in DNA + L-cysteinyl-[protein] = a thymidine in DNA + S-methyl-L-cysteinyl-[protein]</text>
        <dbReference type="Rhea" id="RHEA:53428"/>
        <dbReference type="Rhea" id="RHEA-COMP:10131"/>
        <dbReference type="Rhea" id="RHEA-COMP:10132"/>
        <dbReference type="Rhea" id="RHEA-COMP:13555"/>
        <dbReference type="Rhea" id="RHEA-COMP:13556"/>
        <dbReference type="ChEBI" id="CHEBI:29950"/>
        <dbReference type="ChEBI" id="CHEBI:82612"/>
        <dbReference type="ChEBI" id="CHEBI:137386"/>
        <dbReference type="ChEBI" id="CHEBI:137387"/>
        <dbReference type="EC" id="2.1.1.63"/>
    </reaction>
</comment>
<evidence type="ECO:0000256" key="8">
    <source>
        <dbReference type="ARBA" id="ARBA00049348"/>
    </source>
</evidence>
<evidence type="ECO:0000313" key="12">
    <source>
        <dbReference type="EMBL" id="SUO92475.1"/>
    </source>
</evidence>
<accession>A0A380MN54</accession>
<dbReference type="GO" id="GO:0005737">
    <property type="term" value="C:cytoplasm"/>
    <property type="evidence" value="ECO:0007669"/>
    <property type="project" value="UniProtKB-SubCell"/>
</dbReference>
<evidence type="ECO:0000259" key="11">
    <source>
        <dbReference type="Pfam" id="PF02870"/>
    </source>
</evidence>
<keyword evidence="13" id="KW-1185">Reference proteome</keyword>
<dbReference type="PANTHER" id="PTHR10815:SF5">
    <property type="entry name" value="METHYLATED-DNA--PROTEIN-CYSTEINE METHYLTRANSFERASE"/>
    <property type="match status" value="1"/>
</dbReference>
<dbReference type="Pfam" id="PF01035">
    <property type="entry name" value="DNA_binding_1"/>
    <property type="match status" value="1"/>
</dbReference>
<comment type="catalytic activity">
    <reaction evidence="8 9">
        <text>a 6-O-methyl-2'-deoxyguanosine in DNA + L-cysteinyl-[protein] = S-methyl-L-cysteinyl-[protein] + a 2'-deoxyguanosine in DNA</text>
        <dbReference type="Rhea" id="RHEA:24000"/>
        <dbReference type="Rhea" id="RHEA-COMP:10131"/>
        <dbReference type="Rhea" id="RHEA-COMP:10132"/>
        <dbReference type="Rhea" id="RHEA-COMP:11367"/>
        <dbReference type="Rhea" id="RHEA-COMP:11368"/>
        <dbReference type="ChEBI" id="CHEBI:29950"/>
        <dbReference type="ChEBI" id="CHEBI:82612"/>
        <dbReference type="ChEBI" id="CHEBI:85445"/>
        <dbReference type="ChEBI" id="CHEBI:85448"/>
        <dbReference type="EC" id="2.1.1.63"/>
    </reaction>
</comment>
<keyword evidence="3 9" id="KW-0963">Cytoplasm</keyword>
<dbReference type="PROSITE" id="PS00374">
    <property type="entry name" value="MGMT"/>
    <property type="match status" value="1"/>
</dbReference>
<evidence type="ECO:0000256" key="6">
    <source>
        <dbReference type="ARBA" id="ARBA00022763"/>
    </source>
</evidence>
<dbReference type="InterPro" id="IPR008332">
    <property type="entry name" value="MethylG_MeTrfase_N"/>
</dbReference>
<dbReference type="EC" id="2.1.1.63" evidence="9"/>
<sequence>MSIYTQTYTSPVGELLLGEYNYQLCLCDWHNRPKHNAFIKRLSERAQQSIINQDTLLLQHVRQQLEEYFTGKRHKFILPLRPIGTAFQQQVWQALRYIDYGKTSYYQQIAYNIERPNAIRAVANAIAANPLAIIIPCHRIIAKNGQLQGFAGGINTKEQLLNLEQQYCAS</sequence>
<evidence type="ECO:0000256" key="5">
    <source>
        <dbReference type="ARBA" id="ARBA00022679"/>
    </source>
</evidence>
<dbReference type="InterPro" id="IPR036217">
    <property type="entry name" value="MethylDNA_cys_MeTrfase_DNAb"/>
</dbReference>
<dbReference type="GO" id="GO:0003908">
    <property type="term" value="F:methylated-DNA-[protein]-cysteine S-methyltransferase activity"/>
    <property type="evidence" value="ECO:0007669"/>
    <property type="project" value="UniProtKB-UniRule"/>
</dbReference>
<dbReference type="Proteomes" id="UP000254575">
    <property type="component" value="Unassembled WGS sequence"/>
</dbReference>
<dbReference type="Gene3D" id="3.30.160.70">
    <property type="entry name" value="Methylated DNA-protein cysteine methyltransferase domain"/>
    <property type="match status" value="1"/>
</dbReference>
<evidence type="ECO:0000256" key="1">
    <source>
        <dbReference type="ARBA" id="ARBA00001286"/>
    </source>
</evidence>
<dbReference type="NCBIfam" id="TIGR00589">
    <property type="entry name" value="ogt"/>
    <property type="match status" value="1"/>
</dbReference>
<comment type="similarity">
    <text evidence="2 9">Belongs to the MGMT family.</text>
</comment>
<keyword evidence="6 9" id="KW-0227">DNA damage</keyword>
<dbReference type="SUPFAM" id="SSF53155">
    <property type="entry name" value="Methylated DNA-protein cysteine methyltransferase domain"/>
    <property type="match status" value="1"/>
</dbReference>
<evidence type="ECO:0000256" key="4">
    <source>
        <dbReference type="ARBA" id="ARBA00022603"/>
    </source>
</evidence>
<keyword evidence="5 9" id="KW-0808">Transferase</keyword>